<dbReference type="Proteomes" id="UP001558481">
    <property type="component" value="Unassembled WGS sequence"/>
</dbReference>
<comment type="caution">
    <text evidence="2">The sequence shown here is derived from an EMBL/GenBank/DDBJ whole genome shotgun (WGS) entry which is preliminary data.</text>
</comment>
<gene>
    <name evidence="2" type="ORF">VVR66_10885</name>
</gene>
<dbReference type="InterPro" id="IPR002734">
    <property type="entry name" value="RibDG_C"/>
</dbReference>
<dbReference type="InterPro" id="IPR024072">
    <property type="entry name" value="DHFR-like_dom_sf"/>
</dbReference>
<feature type="domain" description="Bacterial bifunctional deaminase-reductase C-terminal" evidence="1">
    <location>
        <begin position="3"/>
        <end position="171"/>
    </location>
</feature>
<organism evidence="2 3">
    <name type="scientific">Kocuria carniphila</name>
    <dbReference type="NCBI Taxonomy" id="262208"/>
    <lineage>
        <taxon>Bacteria</taxon>
        <taxon>Bacillati</taxon>
        <taxon>Actinomycetota</taxon>
        <taxon>Actinomycetes</taxon>
        <taxon>Micrococcales</taxon>
        <taxon>Micrococcaceae</taxon>
        <taxon>Kocuria</taxon>
    </lineage>
</organism>
<dbReference type="Gene3D" id="3.40.430.10">
    <property type="entry name" value="Dihydrofolate Reductase, subunit A"/>
    <property type="match status" value="1"/>
</dbReference>
<dbReference type="SUPFAM" id="SSF53597">
    <property type="entry name" value="Dihydrofolate reductase-like"/>
    <property type="match status" value="1"/>
</dbReference>
<proteinExistence type="predicted"/>
<accession>A0ABV3V5M2</accession>
<sequence>MGKIVVSSLVSLDGYTEGPGGDVMAIPMDMAFGNQNAERMAAASSLLFGATTFRGMVSYWPHQVDNPDAGEDDRFIARRYADGIPITVVSDSLTPEETEPYREQTTIVPRSGLAQRVAELREQEGEALVFGSRTVWTELMAQGLVDVLYLMVGPKIVAGDHRVFEGVPETNAHLLDARRLPGSEIVLLTYGF</sequence>
<evidence type="ECO:0000313" key="2">
    <source>
        <dbReference type="EMBL" id="MEX3595216.1"/>
    </source>
</evidence>
<dbReference type="Pfam" id="PF01872">
    <property type="entry name" value="RibD_C"/>
    <property type="match status" value="1"/>
</dbReference>
<name>A0ABV3V5M2_9MICC</name>
<evidence type="ECO:0000259" key="1">
    <source>
        <dbReference type="Pfam" id="PF01872"/>
    </source>
</evidence>
<evidence type="ECO:0000313" key="3">
    <source>
        <dbReference type="Proteomes" id="UP001558481"/>
    </source>
</evidence>
<keyword evidence="3" id="KW-1185">Reference proteome</keyword>
<dbReference type="RefSeq" id="WP_368629588.1">
    <property type="nucleotide sequence ID" value="NZ_JAYWLU010000011.1"/>
</dbReference>
<dbReference type="EMBL" id="JAYWLU010000011">
    <property type="protein sequence ID" value="MEX3595216.1"/>
    <property type="molecule type" value="Genomic_DNA"/>
</dbReference>
<reference evidence="2 3" key="1">
    <citation type="journal article" date="2024" name="Fungal Genet. Biol.">
        <title>The porcine skin microbiome exhibits broad fungal antagonism.</title>
        <authorList>
            <person name="De La Cruz K.F."/>
            <person name="Townsend E.C."/>
            <person name="Alex Cheong J.Z."/>
            <person name="Salamzade R."/>
            <person name="Liu A."/>
            <person name="Sandstrom S."/>
            <person name="Davila E."/>
            <person name="Huang L."/>
            <person name="Xu K.H."/>
            <person name="Wu S.Y."/>
            <person name="Meudt J.J."/>
            <person name="Shanmuganayagam D."/>
            <person name="Gibson A.L.F."/>
            <person name="Kalan L.R."/>
        </authorList>
    </citation>
    <scope>NUCLEOTIDE SEQUENCE [LARGE SCALE GENOMIC DNA]</scope>
    <source>
        <strain evidence="2 3">LK2625</strain>
    </source>
</reference>
<protein>
    <submittedName>
        <fullName evidence="2">Dihydrofolate reductase family protein</fullName>
    </submittedName>
</protein>